<dbReference type="PANTHER" id="PTHR12537:SF12">
    <property type="entry name" value="MATERNAL PROTEIN PUMILIO"/>
    <property type="match status" value="1"/>
</dbReference>
<keyword evidence="1" id="KW-0677">Repeat</keyword>
<proteinExistence type="predicted"/>
<evidence type="ECO:0000256" key="2">
    <source>
        <dbReference type="PROSITE-ProRule" id="PRU00317"/>
    </source>
</evidence>
<feature type="repeat" description="Pumilio" evidence="2">
    <location>
        <begin position="150"/>
        <end position="186"/>
    </location>
</feature>
<evidence type="ECO:0000259" key="3">
    <source>
        <dbReference type="PROSITE" id="PS50303"/>
    </source>
</evidence>
<feature type="repeat" description="Pumilio" evidence="2">
    <location>
        <begin position="79"/>
        <end position="117"/>
    </location>
</feature>
<dbReference type="GO" id="GO:0010608">
    <property type="term" value="P:post-transcriptional regulation of gene expression"/>
    <property type="evidence" value="ECO:0007669"/>
    <property type="project" value="TreeGrafter"/>
</dbReference>
<gene>
    <name evidence="4" type="ORF">R3P38DRAFT_2586627</name>
</gene>
<dbReference type="Gene3D" id="1.25.10.10">
    <property type="entry name" value="Leucine-rich Repeat Variant"/>
    <property type="match status" value="1"/>
</dbReference>
<dbReference type="InterPro" id="IPR001313">
    <property type="entry name" value="Pumilio_RNA-bd_rpt"/>
</dbReference>
<sequence length="208" mass="23780">MCDAALIHTNTSRLMQDVFGNYVIQTLFEHGTQRQKTILANIIEKDILHLSCSLYGCRAEGKFAIDMILPEQQVSFVRELEPYIMKCINDTNGNHVIQKIIERVPPESLGFVSTFVKKVSELAAHPFGCRVLLRCLKHLPYPVIRPLLHELLTNHVPQLMQDRVGNYLIQFILEQGRAKDKALIVAQLMGRFLFMSQHQFASNVIFSC</sequence>
<feature type="domain" description="PUM-HD" evidence="3">
    <location>
        <begin position="1"/>
        <end position="208"/>
    </location>
</feature>
<dbReference type="AlphaFoldDB" id="A0AAV9Z596"/>
<dbReference type="PROSITE" id="PS50302">
    <property type="entry name" value="PUM"/>
    <property type="match status" value="3"/>
</dbReference>
<dbReference type="InterPro" id="IPR011989">
    <property type="entry name" value="ARM-like"/>
</dbReference>
<evidence type="ECO:0000256" key="1">
    <source>
        <dbReference type="ARBA" id="ARBA00022737"/>
    </source>
</evidence>
<protein>
    <submittedName>
        <fullName evidence="4">Armadillo-type protein</fullName>
    </submittedName>
</protein>
<dbReference type="PROSITE" id="PS50303">
    <property type="entry name" value="PUM_HD"/>
    <property type="match status" value="1"/>
</dbReference>
<name>A0AAV9Z596_9AGAR</name>
<accession>A0AAV9Z596</accession>
<keyword evidence="5" id="KW-1185">Reference proteome</keyword>
<reference evidence="4 5" key="1">
    <citation type="journal article" date="2024" name="J Genomics">
        <title>Draft genome sequencing and assembly of Favolaschia claudopus CIRM-BRFM 2984 isolated from oak limbs.</title>
        <authorList>
            <person name="Navarro D."/>
            <person name="Drula E."/>
            <person name="Chaduli D."/>
            <person name="Cazenave R."/>
            <person name="Ahrendt S."/>
            <person name="Wang J."/>
            <person name="Lipzen A."/>
            <person name="Daum C."/>
            <person name="Barry K."/>
            <person name="Grigoriev I.V."/>
            <person name="Favel A."/>
            <person name="Rosso M.N."/>
            <person name="Martin F."/>
        </authorList>
    </citation>
    <scope>NUCLEOTIDE SEQUENCE [LARGE SCALE GENOMIC DNA]</scope>
    <source>
        <strain evidence="4 5">CIRM-BRFM 2984</strain>
    </source>
</reference>
<evidence type="ECO:0000313" key="5">
    <source>
        <dbReference type="Proteomes" id="UP001362999"/>
    </source>
</evidence>
<dbReference type="EMBL" id="JAWWNJ010000204">
    <property type="protein sequence ID" value="KAK6971805.1"/>
    <property type="molecule type" value="Genomic_DNA"/>
</dbReference>
<dbReference type="InterPro" id="IPR033133">
    <property type="entry name" value="PUM-HD"/>
</dbReference>
<dbReference type="Pfam" id="PF22493">
    <property type="entry name" value="PUF_NOP9"/>
    <property type="match status" value="1"/>
</dbReference>
<dbReference type="PANTHER" id="PTHR12537">
    <property type="entry name" value="RNA BINDING PROTEIN PUMILIO-RELATED"/>
    <property type="match status" value="1"/>
</dbReference>
<dbReference type="Pfam" id="PF00806">
    <property type="entry name" value="PUF"/>
    <property type="match status" value="2"/>
</dbReference>
<evidence type="ECO:0000313" key="4">
    <source>
        <dbReference type="EMBL" id="KAK6971805.1"/>
    </source>
</evidence>
<dbReference type="Proteomes" id="UP001362999">
    <property type="component" value="Unassembled WGS sequence"/>
</dbReference>
<organism evidence="4 5">
    <name type="scientific">Favolaschia claudopus</name>
    <dbReference type="NCBI Taxonomy" id="2862362"/>
    <lineage>
        <taxon>Eukaryota</taxon>
        <taxon>Fungi</taxon>
        <taxon>Dikarya</taxon>
        <taxon>Basidiomycota</taxon>
        <taxon>Agaricomycotina</taxon>
        <taxon>Agaricomycetes</taxon>
        <taxon>Agaricomycetidae</taxon>
        <taxon>Agaricales</taxon>
        <taxon>Marasmiineae</taxon>
        <taxon>Mycenaceae</taxon>
        <taxon>Favolaschia</taxon>
    </lineage>
</organism>
<comment type="caution">
    <text evidence="4">The sequence shown here is derived from an EMBL/GenBank/DDBJ whole genome shotgun (WGS) entry which is preliminary data.</text>
</comment>
<dbReference type="InterPro" id="IPR016024">
    <property type="entry name" value="ARM-type_fold"/>
</dbReference>
<feature type="repeat" description="Pumilio" evidence="2">
    <location>
        <begin position="5"/>
        <end position="44"/>
    </location>
</feature>
<dbReference type="GO" id="GO:0005737">
    <property type="term" value="C:cytoplasm"/>
    <property type="evidence" value="ECO:0007669"/>
    <property type="project" value="TreeGrafter"/>
</dbReference>
<dbReference type="SUPFAM" id="SSF48371">
    <property type="entry name" value="ARM repeat"/>
    <property type="match status" value="1"/>
</dbReference>
<dbReference type="SMART" id="SM00025">
    <property type="entry name" value="Pumilio"/>
    <property type="match status" value="4"/>
</dbReference>
<dbReference type="GO" id="GO:0003730">
    <property type="term" value="F:mRNA 3'-UTR binding"/>
    <property type="evidence" value="ECO:0007669"/>
    <property type="project" value="TreeGrafter"/>
</dbReference>